<gene>
    <name evidence="1" type="ORF">MoryE10_09610</name>
</gene>
<organism evidence="1 2">
    <name type="scientific">Methylogaea oryzae</name>
    <dbReference type="NCBI Taxonomy" id="1295382"/>
    <lineage>
        <taxon>Bacteria</taxon>
        <taxon>Pseudomonadati</taxon>
        <taxon>Pseudomonadota</taxon>
        <taxon>Gammaproteobacteria</taxon>
        <taxon>Methylococcales</taxon>
        <taxon>Methylococcaceae</taxon>
        <taxon>Methylogaea</taxon>
    </lineage>
</organism>
<sequence>MKNPALEEIKAFAQQRLSREYGYCGVADSDDFAMLNSGGDGENIKIVIEHKKDEG</sequence>
<name>A0A8D4VM41_9GAMM</name>
<dbReference type="AlphaFoldDB" id="A0A8D4VM41"/>
<accession>A0A8D4VM41</accession>
<proteinExistence type="predicted"/>
<dbReference type="RefSeq" id="WP_156302904.1">
    <property type="nucleotide sequence ID" value="NZ_AP019782.1"/>
</dbReference>
<evidence type="ECO:0000313" key="2">
    <source>
        <dbReference type="Proteomes" id="UP000824988"/>
    </source>
</evidence>
<dbReference type="KEGG" id="moz:MoryE10_09610"/>
<protein>
    <submittedName>
        <fullName evidence="1">Uncharacterized protein</fullName>
    </submittedName>
</protein>
<reference evidence="1" key="1">
    <citation type="submission" date="2019-06" db="EMBL/GenBank/DDBJ databases">
        <title>Complete genome sequence of Methylogaea oryzae strain JCM16910.</title>
        <authorList>
            <person name="Asakawa S."/>
        </authorList>
    </citation>
    <scope>NUCLEOTIDE SEQUENCE</scope>
    <source>
        <strain evidence="1">E10</strain>
    </source>
</reference>
<evidence type="ECO:0000313" key="1">
    <source>
        <dbReference type="EMBL" id="BBL70355.1"/>
    </source>
</evidence>
<keyword evidence="2" id="KW-1185">Reference proteome</keyword>
<dbReference type="EMBL" id="AP019782">
    <property type="protein sequence ID" value="BBL70355.1"/>
    <property type="molecule type" value="Genomic_DNA"/>
</dbReference>
<dbReference type="Proteomes" id="UP000824988">
    <property type="component" value="Chromosome"/>
</dbReference>